<dbReference type="GO" id="GO:0006352">
    <property type="term" value="P:DNA-templated transcription initiation"/>
    <property type="evidence" value="ECO:0007669"/>
    <property type="project" value="InterPro"/>
</dbReference>
<dbReference type="GO" id="GO:0003677">
    <property type="term" value="F:DNA binding"/>
    <property type="evidence" value="ECO:0007669"/>
    <property type="project" value="UniProtKB-KW"/>
</dbReference>
<dbReference type="InterPro" id="IPR014284">
    <property type="entry name" value="RNA_pol_sigma-70_dom"/>
</dbReference>
<reference evidence="7 8" key="1">
    <citation type="journal article" date="2010" name="Stand. Genomic Sci.">
        <title>Complete genome sequence of Spirochaeta smaragdinae type strain (SEBR 4228).</title>
        <authorList>
            <person name="Mavromatis K."/>
            <person name="Yasawong M."/>
            <person name="Chertkov O."/>
            <person name="Lapidus A."/>
            <person name="Lucas S."/>
            <person name="Nolan M."/>
            <person name="Del Rio T.G."/>
            <person name="Tice H."/>
            <person name="Cheng J.F."/>
            <person name="Pitluck S."/>
            <person name="Liolios K."/>
            <person name="Ivanova N."/>
            <person name="Tapia R."/>
            <person name="Han C."/>
            <person name="Bruce D."/>
            <person name="Goodwin L."/>
            <person name="Pati A."/>
            <person name="Chen A."/>
            <person name="Palaniappan K."/>
            <person name="Land M."/>
            <person name="Hauser L."/>
            <person name="Chang Y.J."/>
            <person name="Jeffries C.D."/>
            <person name="Detter J.C."/>
            <person name="Rohde M."/>
            <person name="Brambilla E."/>
            <person name="Spring S."/>
            <person name="Goker M."/>
            <person name="Sikorski J."/>
            <person name="Woyke T."/>
            <person name="Bristow J."/>
            <person name="Eisen J.A."/>
            <person name="Markowitz V."/>
            <person name="Hugenholtz P."/>
            <person name="Klenk H.P."/>
            <person name="Kyrpides N.C."/>
        </authorList>
    </citation>
    <scope>NUCLEOTIDE SEQUENCE [LARGE SCALE GENOMIC DNA]</scope>
    <source>
        <strain evidence="8">DSM 11293 / JCM 15392 / SEBR 4228</strain>
    </source>
</reference>
<dbReference type="PANTHER" id="PTHR43133">
    <property type="entry name" value="RNA POLYMERASE ECF-TYPE SIGMA FACTO"/>
    <property type="match status" value="1"/>
</dbReference>
<dbReference type="InterPro" id="IPR013324">
    <property type="entry name" value="RNA_pol_sigma_r3/r4-like"/>
</dbReference>
<keyword evidence="2" id="KW-0805">Transcription regulation</keyword>
<dbReference type="NCBIfam" id="TIGR02937">
    <property type="entry name" value="sigma70-ECF"/>
    <property type="match status" value="1"/>
</dbReference>
<dbReference type="Proteomes" id="UP000002318">
    <property type="component" value="Chromosome"/>
</dbReference>
<evidence type="ECO:0000259" key="6">
    <source>
        <dbReference type="Pfam" id="PF04542"/>
    </source>
</evidence>
<dbReference type="GO" id="GO:0016987">
    <property type="term" value="F:sigma factor activity"/>
    <property type="evidence" value="ECO:0007669"/>
    <property type="project" value="UniProtKB-KW"/>
</dbReference>
<proteinExistence type="inferred from homology"/>
<dbReference type="STRING" id="573413.Spirs_3708"/>
<dbReference type="PANTHER" id="PTHR43133:SF8">
    <property type="entry name" value="RNA POLYMERASE SIGMA FACTOR HI_1459-RELATED"/>
    <property type="match status" value="1"/>
</dbReference>
<dbReference type="SUPFAM" id="SSF88946">
    <property type="entry name" value="Sigma2 domain of RNA polymerase sigma factors"/>
    <property type="match status" value="1"/>
</dbReference>
<dbReference type="HOGENOM" id="CLU_1151235_0_0_12"/>
<dbReference type="eggNOG" id="COG1595">
    <property type="taxonomic scope" value="Bacteria"/>
</dbReference>
<keyword evidence="8" id="KW-1185">Reference proteome</keyword>
<evidence type="ECO:0000256" key="2">
    <source>
        <dbReference type="ARBA" id="ARBA00023015"/>
    </source>
</evidence>
<dbReference type="InterPro" id="IPR007627">
    <property type="entry name" value="RNA_pol_sigma70_r2"/>
</dbReference>
<dbReference type="AlphaFoldDB" id="E1R7T9"/>
<sequence>MSGELLTSSMIQEYGPLITSLCRRMVSDDHKAKDAAQEIWYEIIRSLPSFKGEAKLSTWIYTLARRTLWRFIDDEKSFTTRFLSDFFVEQESKGMTEMEELATEDRMAWVKLQCHDCITGIIHCLDNESRLIYLMRALSPLSYQDLSRVFGKREESIRQSFSRSSRKINRFLNGHGFLYNPKGTCRCKLKAPIQAEDLEREHEKVQLLVNKFVFIKRVESFTERRNYWLEIAGKECGRIYI</sequence>
<dbReference type="EMBL" id="CP002116">
    <property type="protein sequence ID" value="ADK82794.1"/>
    <property type="molecule type" value="Genomic_DNA"/>
</dbReference>
<dbReference type="InterPro" id="IPR013325">
    <property type="entry name" value="RNA_pol_sigma_r2"/>
</dbReference>
<dbReference type="InterPro" id="IPR039425">
    <property type="entry name" value="RNA_pol_sigma-70-like"/>
</dbReference>
<evidence type="ECO:0000313" key="7">
    <source>
        <dbReference type="EMBL" id="ADK82794.1"/>
    </source>
</evidence>
<keyword evidence="3" id="KW-0731">Sigma factor</keyword>
<protein>
    <submittedName>
        <fullName evidence="7">RNA polymerase, sigma-24 subunit, ECF subfamily</fullName>
    </submittedName>
</protein>
<comment type="similarity">
    <text evidence="1">Belongs to the sigma-70 factor family. ECF subfamily.</text>
</comment>
<evidence type="ECO:0000256" key="1">
    <source>
        <dbReference type="ARBA" id="ARBA00010641"/>
    </source>
</evidence>
<organism evidence="7 8">
    <name type="scientific">Sediminispirochaeta smaragdinae (strain DSM 11293 / JCM 15392 / SEBR 4228)</name>
    <name type="common">Spirochaeta smaragdinae</name>
    <dbReference type="NCBI Taxonomy" id="573413"/>
    <lineage>
        <taxon>Bacteria</taxon>
        <taxon>Pseudomonadati</taxon>
        <taxon>Spirochaetota</taxon>
        <taxon>Spirochaetia</taxon>
        <taxon>Spirochaetales</taxon>
        <taxon>Spirochaetaceae</taxon>
        <taxon>Sediminispirochaeta</taxon>
    </lineage>
</organism>
<accession>E1R7T9</accession>
<evidence type="ECO:0000256" key="3">
    <source>
        <dbReference type="ARBA" id="ARBA00023082"/>
    </source>
</evidence>
<dbReference type="SUPFAM" id="SSF88659">
    <property type="entry name" value="Sigma3 and sigma4 domains of RNA polymerase sigma factors"/>
    <property type="match status" value="1"/>
</dbReference>
<evidence type="ECO:0000256" key="5">
    <source>
        <dbReference type="ARBA" id="ARBA00023163"/>
    </source>
</evidence>
<feature type="domain" description="RNA polymerase sigma-70 region 2" evidence="6">
    <location>
        <begin position="10"/>
        <end position="76"/>
    </location>
</feature>
<gene>
    <name evidence="7" type="ordered locus">Spirs_3708</name>
</gene>
<dbReference type="KEGG" id="ssm:Spirs_3708"/>
<dbReference type="Gene3D" id="1.10.1740.10">
    <property type="match status" value="1"/>
</dbReference>
<name>E1R7T9_SEDSS</name>
<keyword evidence="4" id="KW-0238">DNA-binding</keyword>
<keyword evidence="5" id="KW-0804">Transcription</keyword>
<evidence type="ECO:0000256" key="4">
    <source>
        <dbReference type="ARBA" id="ARBA00023125"/>
    </source>
</evidence>
<dbReference type="Pfam" id="PF04542">
    <property type="entry name" value="Sigma70_r2"/>
    <property type="match status" value="1"/>
</dbReference>
<evidence type="ECO:0000313" key="8">
    <source>
        <dbReference type="Proteomes" id="UP000002318"/>
    </source>
</evidence>
<dbReference type="OrthoDB" id="9784984at2"/>